<dbReference type="AlphaFoldDB" id="A0AAJ0F9P1"/>
<evidence type="ECO:0000313" key="1">
    <source>
        <dbReference type="EMBL" id="KAK1753314.1"/>
    </source>
</evidence>
<organism evidence="1 2">
    <name type="scientific">Echria macrotheca</name>
    <dbReference type="NCBI Taxonomy" id="438768"/>
    <lineage>
        <taxon>Eukaryota</taxon>
        <taxon>Fungi</taxon>
        <taxon>Dikarya</taxon>
        <taxon>Ascomycota</taxon>
        <taxon>Pezizomycotina</taxon>
        <taxon>Sordariomycetes</taxon>
        <taxon>Sordariomycetidae</taxon>
        <taxon>Sordariales</taxon>
        <taxon>Schizotheciaceae</taxon>
        <taxon>Echria</taxon>
    </lineage>
</organism>
<protein>
    <submittedName>
        <fullName evidence="1">Uncharacterized protein</fullName>
    </submittedName>
</protein>
<name>A0AAJ0F9P1_9PEZI</name>
<comment type="caution">
    <text evidence="1">The sequence shown here is derived from an EMBL/GenBank/DDBJ whole genome shotgun (WGS) entry which is preliminary data.</text>
</comment>
<reference evidence="1" key="1">
    <citation type="submission" date="2023-06" db="EMBL/GenBank/DDBJ databases">
        <title>Genome-scale phylogeny and comparative genomics of the fungal order Sordariales.</title>
        <authorList>
            <consortium name="Lawrence Berkeley National Laboratory"/>
            <person name="Hensen N."/>
            <person name="Bonometti L."/>
            <person name="Westerberg I."/>
            <person name="Brannstrom I.O."/>
            <person name="Guillou S."/>
            <person name="Cros-Aarteil S."/>
            <person name="Calhoun S."/>
            <person name="Haridas S."/>
            <person name="Kuo A."/>
            <person name="Mondo S."/>
            <person name="Pangilinan J."/>
            <person name="Riley R."/>
            <person name="Labutti K."/>
            <person name="Andreopoulos B."/>
            <person name="Lipzen A."/>
            <person name="Chen C."/>
            <person name="Yanf M."/>
            <person name="Daum C."/>
            <person name="Ng V."/>
            <person name="Clum A."/>
            <person name="Steindorff A."/>
            <person name="Ohm R."/>
            <person name="Martin F."/>
            <person name="Silar P."/>
            <person name="Natvig D."/>
            <person name="Lalanne C."/>
            <person name="Gautier V."/>
            <person name="Ament-Velasquez S.L."/>
            <person name="Kruys A."/>
            <person name="Hutchinson M.I."/>
            <person name="Powell A.J."/>
            <person name="Barry K."/>
            <person name="Miller A.N."/>
            <person name="Grigoriev I.V."/>
            <person name="Debuchy R."/>
            <person name="Gladieux P."/>
            <person name="Thoren M.H."/>
            <person name="Johannesson H."/>
        </authorList>
    </citation>
    <scope>NUCLEOTIDE SEQUENCE</scope>
    <source>
        <strain evidence="1">PSN4</strain>
    </source>
</reference>
<evidence type="ECO:0000313" key="2">
    <source>
        <dbReference type="Proteomes" id="UP001239445"/>
    </source>
</evidence>
<dbReference type="Proteomes" id="UP001239445">
    <property type="component" value="Unassembled WGS sequence"/>
</dbReference>
<dbReference type="EMBL" id="MU839838">
    <property type="protein sequence ID" value="KAK1753314.1"/>
    <property type="molecule type" value="Genomic_DNA"/>
</dbReference>
<accession>A0AAJ0F9P1</accession>
<keyword evidence="2" id="KW-1185">Reference proteome</keyword>
<proteinExistence type="predicted"/>
<sequence length="80" mass="9012">MCYQLVELYAACRCLYYEHAIDRCAAHGRPGHGIQRRTILIGYACTEHSCAISGSTIKVGITARNAGFLMRYCHRSLTRM</sequence>
<gene>
    <name evidence="1" type="ORF">QBC47DRAFT_55239</name>
</gene>